<dbReference type="PROSITE" id="PS51257">
    <property type="entry name" value="PROKAR_LIPOPROTEIN"/>
    <property type="match status" value="1"/>
</dbReference>
<dbReference type="Gene3D" id="3.40.50.1820">
    <property type="entry name" value="alpha/beta hydrolase"/>
    <property type="match status" value="1"/>
</dbReference>
<proteinExistence type="predicted"/>
<evidence type="ECO:0000313" key="1">
    <source>
        <dbReference type="EMBL" id="RCW73013.1"/>
    </source>
</evidence>
<reference evidence="1 2" key="1">
    <citation type="submission" date="2018-07" db="EMBL/GenBank/DDBJ databases">
        <title>Genomic Encyclopedia of Type Strains, Phase IV (KMG-IV): sequencing the most valuable type-strain genomes for metagenomic binning, comparative biology and taxonomic classification.</title>
        <authorList>
            <person name="Goeker M."/>
        </authorList>
    </citation>
    <scope>NUCLEOTIDE SEQUENCE [LARGE SCALE GENOMIC DNA]</scope>
    <source>
        <strain evidence="1 2">DSM 21634</strain>
    </source>
</reference>
<evidence type="ECO:0000313" key="2">
    <source>
        <dbReference type="Proteomes" id="UP000252884"/>
    </source>
</evidence>
<name>A0A368XYE5_9BURK</name>
<dbReference type="EMBL" id="QPJK01000003">
    <property type="protein sequence ID" value="RCW73013.1"/>
    <property type="molecule type" value="Genomic_DNA"/>
</dbReference>
<dbReference type="AlphaFoldDB" id="A0A368XYE5"/>
<organism evidence="1 2">
    <name type="scientific">Pseudorhodoferax soli</name>
    <dbReference type="NCBI Taxonomy" id="545864"/>
    <lineage>
        <taxon>Bacteria</taxon>
        <taxon>Pseudomonadati</taxon>
        <taxon>Pseudomonadota</taxon>
        <taxon>Betaproteobacteria</taxon>
        <taxon>Burkholderiales</taxon>
        <taxon>Comamonadaceae</taxon>
    </lineage>
</organism>
<dbReference type="InterPro" id="IPR029058">
    <property type="entry name" value="AB_hydrolase_fold"/>
</dbReference>
<dbReference type="SUPFAM" id="SSF53474">
    <property type="entry name" value="alpha/beta-Hydrolases"/>
    <property type="match status" value="1"/>
</dbReference>
<keyword evidence="2" id="KW-1185">Reference proteome</keyword>
<protein>
    <submittedName>
        <fullName evidence="1">Pimeloyl-ACP methyl ester carboxylesterase</fullName>
    </submittedName>
</protein>
<comment type="caution">
    <text evidence="1">The sequence shown here is derived from an EMBL/GenBank/DDBJ whole genome shotgun (WGS) entry which is preliminary data.</text>
</comment>
<sequence length="282" mass="29958">MHQSPARWSGSPVLRRAGLALACAIGLAGCAAWREPTVPLRTIAVPMACATQADTLLVLLPGIGSDPQEFLDEGFVETVRETGLAADVLLVDAHRAYYDQRSIVDRLREDVVRPARARGYGRVWLAGVSLGGLGALLYAQASPPAAAEVDGLLLIAPYLGEWLTAQEIRTAGGLERWPGPATPDAAFDVLLWGWLKEQTGGGAGGRQQPILLGYGTGDRFAYSAEVLAKSLPASQVFTTPGGHDWPSWRALWRRMVPALPIARGTCTPGPPAATVQVPLRSP</sequence>
<dbReference type="Proteomes" id="UP000252884">
    <property type="component" value="Unassembled WGS sequence"/>
</dbReference>
<gene>
    <name evidence="1" type="ORF">DES41_103622</name>
</gene>
<accession>A0A368XYE5</accession>